<feature type="transmembrane region" description="Helical" evidence="1">
    <location>
        <begin position="264"/>
        <end position="285"/>
    </location>
</feature>
<dbReference type="Proteomes" id="UP000603904">
    <property type="component" value="Unassembled WGS sequence"/>
</dbReference>
<name>A0ABQ4G2N0_9ACTN</name>
<keyword evidence="1" id="KW-0472">Membrane</keyword>
<feature type="transmembrane region" description="Helical" evidence="1">
    <location>
        <begin position="208"/>
        <end position="227"/>
    </location>
</feature>
<feature type="transmembrane region" description="Helical" evidence="1">
    <location>
        <begin position="332"/>
        <end position="354"/>
    </location>
</feature>
<evidence type="ECO:0000313" key="3">
    <source>
        <dbReference type="EMBL" id="GIH41327.1"/>
    </source>
</evidence>
<dbReference type="RefSeq" id="WP_204058672.1">
    <property type="nucleotide sequence ID" value="NZ_BAAAGP010000012.1"/>
</dbReference>
<keyword evidence="1" id="KW-0812">Transmembrane</keyword>
<gene>
    <name evidence="3" type="ORF">Mco01_43270</name>
</gene>
<keyword evidence="1" id="KW-1133">Transmembrane helix</keyword>
<accession>A0ABQ4G2N0</accession>
<comment type="caution">
    <text evidence="3">The sequence shown here is derived from an EMBL/GenBank/DDBJ whole genome shotgun (WGS) entry which is preliminary data.</text>
</comment>
<feature type="transmembrane region" description="Helical" evidence="1">
    <location>
        <begin position="170"/>
        <end position="188"/>
    </location>
</feature>
<keyword evidence="4" id="KW-1185">Reference proteome</keyword>
<organism evidence="3 4">
    <name type="scientific">Microbispora corallina</name>
    <dbReference type="NCBI Taxonomy" id="83302"/>
    <lineage>
        <taxon>Bacteria</taxon>
        <taxon>Bacillati</taxon>
        <taxon>Actinomycetota</taxon>
        <taxon>Actinomycetes</taxon>
        <taxon>Streptosporangiales</taxon>
        <taxon>Streptosporangiaceae</taxon>
        <taxon>Microbispora</taxon>
    </lineage>
</organism>
<evidence type="ECO:0000259" key="2">
    <source>
        <dbReference type="Pfam" id="PF01757"/>
    </source>
</evidence>
<dbReference type="PANTHER" id="PTHR23028:SF53">
    <property type="entry name" value="ACYL_TRANSF_3 DOMAIN-CONTAINING PROTEIN"/>
    <property type="match status" value="1"/>
</dbReference>
<feature type="transmembrane region" description="Helical" evidence="1">
    <location>
        <begin position="239"/>
        <end position="258"/>
    </location>
</feature>
<reference evidence="3 4" key="1">
    <citation type="submission" date="2021-01" db="EMBL/GenBank/DDBJ databases">
        <title>Whole genome shotgun sequence of Microbispora corallina NBRC 16416.</title>
        <authorList>
            <person name="Komaki H."/>
            <person name="Tamura T."/>
        </authorList>
    </citation>
    <scope>NUCLEOTIDE SEQUENCE [LARGE SCALE GENOMIC DNA]</scope>
    <source>
        <strain evidence="3 4">NBRC 16416</strain>
    </source>
</reference>
<dbReference type="EMBL" id="BOOC01000021">
    <property type="protein sequence ID" value="GIH41327.1"/>
    <property type="molecule type" value="Genomic_DNA"/>
</dbReference>
<evidence type="ECO:0000313" key="4">
    <source>
        <dbReference type="Proteomes" id="UP000603904"/>
    </source>
</evidence>
<dbReference type="InterPro" id="IPR002656">
    <property type="entry name" value="Acyl_transf_3_dom"/>
</dbReference>
<dbReference type="Pfam" id="PF01757">
    <property type="entry name" value="Acyl_transf_3"/>
    <property type="match status" value="1"/>
</dbReference>
<feature type="transmembrane region" description="Helical" evidence="1">
    <location>
        <begin position="46"/>
        <end position="70"/>
    </location>
</feature>
<feature type="transmembrane region" description="Helical" evidence="1">
    <location>
        <begin position="12"/>
        <end position="34"/>
    </location>
</feature>
<feature type="transmembrane region" description="Helical" evidence="1">
    <location>
        <begin position="292"/>
        <end position="312"/>
    </location>
</feature>
<feature type="domain" description="Acyltransferase 3" evidence="2">
    <location>
        <begin position="15"/>
        <end position="355"/>
    </location>
</feature>
<feature type="transmembrane region" description="Helical" evidence="1">
    <location>
        <begin position="91"/>
        <end position="110"/>
    </location>
</feature>
<dbReference type="GO" id="GO:0016746">
    <property type="term" value="F:acyltransferase activity"/>
    <property type="evidence" value="ECO:0007669"/>
    <property type="project" value="UniProtKB-KW"/>
</dbReference>
<sequence length="404" mass="44458">MDRLDTAVPTTRLPSLTGMRIIAAGMIFFFHAQFEHVFTDPAAQDVYAAILGQGGPTGVGFFFILSGFVLTWSARADDTPGRFWRRRFFKVYPNHFVTFLAAALLLTWLATPPQPGPALLNLSLLQAWTPDLSVMLSVNSVSWSLSCEAAFYLLFPFLLTRINRIRPERLWWWAGGLLALMWLVPTVVARLPLPTSGPHIPWHDVSQWQFWLAYTAPPVRALDFVLGMVMARVVLSGKWIGLPLGPAFALLVAGFLAADLVPVIYRMVAVTAIPMALVIPAAAVADVRGGRSLLRSPVMVWLGDISFAFYLWHRLVLRFGHVLVGTGRQWATLPAIAMLLAALAVTIALSWLLYRLVEVPAMRRWSRPRRRAAAVAPQAVAASAEALVSPKPAPVALPLESPEG</sequence>
<dbReference type="PANTHER" id="PTHR23028">
    <property type="entry name" value="ACETYLTRANSFERASE"/>
    <property type="match status" value="1"/>
</dbReference>
<dbReference type="InterPro" id="IPR050879">
    <property type="entry name" value="Acyltransferase_3"/>
</dbReference>
<protein>
    <submittedName>
        <fullName evidence="3">Acyltransferase</fullName>
    </submittedName>
</protein>
<evidence type="ECO:0000256" key="1">
    <source>
        <dbReference type="SAM" id="Phobius"/>
    </source>
</evidence>
<feature type="transmembrane region" description="Helical" evidence="1">
    <location>
        <begin position="140"/>
        <end position="158"/>
    </location>
</feature>
<keyword evidence="3" id="KW-0808">Transferase</keyword>
<proteinExistence type="predicted"/>
<keyword evidence="3" id="KW-0012">Acyltransferase</keyword>